<dbReference type="RefSeq" id="WP_183999273.1">
    <property type="nucleotide sequence ID" value="NZ_JACIEH010000003.1"/>
</dbReference>
<evidence type="ECO:0000313" key="2">
    <source>
        <dbReference type="Proteomes" id="UP000557392"/>
    </source>
</evidence>
<sequence length="397" mass="42244">MTVRASVLRHGPRALTIVAAALSLVVVGQVAVSMNASNAPAGTVLRYVPGDAHATARQAWDLAQTGKTRDAWSSARQLAVRALAKEPTDIIAVRAAALASAQSGNLPRAGKLFDYAEALTRRDLITHIWFIENAAERGDVATALRHYDLALRTSRAAGTQLFPVLAHATSDPEIARQLADFLASGPPWADGFYRTLIGQDVPPETVASFVQRLHARGVKLPNEVLDGAIANLAAAQRADLAWKLYQATAPASAASLLRNGSFDRADRAVPFEWQYAQEGSIAASREAEEKSFVLAFRAEGGASGEIARQMIALAPGRYRLEADVGLDKADNLRLEWQVACVGQAQPLAKLPAESAAVFSVPAGQCPQQWLALKLVQAADTAAEGRVANVRLQPQPGS</sequence>
<name>A0A7W6NYS8_9SPHN</name>
<evidence type="ECO:0000313" key="1">
    <source>
        <dbReference type="EMBL" id="MBB4099924.1"/>
    </source>
</evidence>
<reference evidence="1 2" key="1">
    <citation type="submission" date="2020-08" db="EMBL/GenBank/DDBJ databases">
        <title>Genomic Encyclopedia of Type Strains, Phase IV (KMG-IV): sequencing the most valuable type-strain genomes for metagenomic binning, comparative biology and taxonomic classification.</title>
        <authorList>
            <person name="Goeker M."/>
        </authorList>
    </citation>
    <scope>NUCLEOTIDE SEQUENCE [LARGE SCALE GENOMIC DNA]</scope>
    <source>
        <strain evidence="1 2">DSM 101806</strain>
    </source>
</reference>
<dbReference type="SUPFAM" id="SSF48452">
    <property type="entry name" value="TPR-like"/>
    <property type="match status" value="1"/>
</dbReference>
<dbReference type="EMBL" id="JACIEH010000003">
    <property type="protein sequence ID" value="MBB4099924.1"/>
    <property type="molecule type" value="Genomic_DNA"/>
</dbReference>
<dbReference type="AlphaFoldDB" id="A0A7W6NYS8"/>
<gene>
    <name evidence="1" type="ORF">GGR46_003496</name>
</gene>
<organism evidence="1 2">
    <name type="scientific">Sphingomonas kyeonggiensis</name>
    <dbReference type="NCBI Taxonomy" id="1268553"/>
    <lineage>
        <taxon>Bacteria</taxon>
        <taxon>Pseudomonadati</taxon>
        <taxon>Pseudomonadota</taxon>
        <taxon>Alphaproteobacteria</taxon>
        <taxon>Sphingomonadales</taxon>
        <taxon>Sphingomonadaceae</taxon>
        <taxon>Sphingomonas</taxon>
    </lineage>
</organism>
<evidence type="ECO:0008006" key="3">
    <source>
        <dbReference type="Google" id="ProtNLM"/>
    </source>
</evidence>
<keyword evidence="2" id="KW-1185">Reference proteome</keyword>
<dbReference type="InterPro" id="IPR011990">
    <property type="entry name" value="TPR-like_helical_dom_sf"/>
</dbReference>
<comment type="caution">
    <text evidence="1">The sequence shown here is derived from an EMBL/GenBank/DDBJ whole genome shotgun (WGS) entry which is preliminary data.</text>
</comment>
<proteinExistence type="predicted"/>
<accession>A0A7W6NYS8</accession>
<dbReference type="Proteomes" id="UP000557392">
    <property type="component" value="Unassembled WGS sequence"/>
</dbReference>
<protein>
    <recommendedName>
        <fullName evidence="3">Tetratricopeptide repeat protein</fullName>
    </recommendedName>
</protein>
<dbReference type="Gene3D" id="1.25.40.10">
    <property type="entry name" value="Tetratricopeptide repeat domain"/>
    <property type="match status" value="1"/>
</dbReference>